<evidence type="ECO:0000256" key="2">
    <source>
        <dbReference type="ARBA" id="ARBA00005180"/>
    </source>
</evidence>
<evidence type="ECO:0000256" key="10">
    <source>
        <dbReference type="NCBIfam" id="TIGR01091"/>
    </source>
</evidence>
<evidence type="ECO:0000256" key="3">
    <source>
        <dbReference type="ARBA" id="ARBA00009516"/>
    </source>
</evidence>
<evidence type="ECO:0000256" key="9">
    <source>
        <dbReference type="ARBA" id="ARBA00023134"/>
    </source>
</evidence>
<evidence type="ECO:0000256" key="8">
    <source>
        <dbReference type="ARBA" id="ARBA00022741"/>
    </source>
</evidence>
<dbReference type="AlphaFoldDB" id="A0A7C2BH02"/>
<dbReference type="CDD" id="cd06223">
    <property type="entry name" value="PRTases_typeI"/>
    <property type="match status" value="1"/>
</dbReference>
<evidence type="ECO:0000256" key="7">
    <source>
        <dbReference type="ARBA" id="ARBA00022679"/>
    </source>
</evidence>
<dbReference type="Pfam" id="PF14681">
    <property type="entry name" value="UPRTase"/>
    <property type="match status" value="1"/>
</dbReference>
<dbReference type="UniPathway" id="UPA00574">
    <property type="reaction ID" value="UER00636"/>
</dbReference>
<evidence type="ECO:0000256" key="6">
    <source>
        <dbReference type="ARBA" id="ARBA00022676"/>
    </source>
</evidence>
<organism evidence="12">
    <name type="scientific">Thermomicrobium roseum</name>
    <dbReference type="NCBI Taxonomy" id="500"/>
    <lineage>
        <taxon>Bacteria</taxon>
        <taxon>Pseudomonadati</taxon>
        <taxon>Thermomicrobiota</taxon>
        <taxon>Thermomicrobia</taxon>
        <taxon>Thermomicrobiales</taxon>
        <taxon>Thermomicrobiaceae</taxon>
        <taxon>Thermomicrobium</taxon>
    </lineage>
</organism>
<feature type="domain" description="Phosphoribosyltransferase" evidence="11">
    <location>
        <begin position="30"/>
        <end position="233"/>
    </location>
</feature>
<keyword evidence="6 12" id="KW-0328">Glycosyltransferase</keyword>
<dbReference type="GO" id="GO:0044206">
    <property type="term" value="P:UMP salvage"/>
    <property type="evidence" value="ECO:0007669"/>
    <property type="project" value="UniProtKB-UniPathway"/>
</dbReference>
<evidence type="ECO:0000313" key="12">
    <source>
        <dbReference type="EMBL" id="HEF66408.1"/>
    </source>
</evidence>
<comment type="similarity">
    <text evidence="3">Belongs to the UPRTase family.</text>
</comment>
<comment type="pathway">
    <text evidence="2">Pyrimidine metabolism; UMP biosynthesis via salvage pathway; UMP from uracil: step 1/1.</text>
</comment>
<dbReference type="InterPro" id="IPR000836">
    <property type="entry name" value="PRTase_dom"/>
</dbReference>
<dbReference type="Gene3D" id="3.40.50.2020">
    <property type="match status" value="1"/>
</dbReference>
<evidence type="ECO:0000256" key="4">
    <source>
        <dbReference type="ARBA" id="ARBA00011894"/>
    </source>
</evidence>
<dbReference type="PANTHER" id="PTHR32315:SF4">
    <property type="entry name" value="URACIL PHOSPHORIBOSYLTRANSFERASE, CHLOROPLASTIC"/>
    <property type="match status" value="1"/>
</dbReference>
<sequence length="234" mass="25595">MAEQLVHPTPMRGVPQPRREDVLGHPRLCVLEHPLVTALLTVARDEHTPPAEFERVLHELTRFLLYEALREEPLETFRVPSPTGEEADGGAIRAGLAVLAILRAGLGMLAPLRQLIPAAPIYLVGARRDEATLRSTIYYKKLPGRFDVLRHVVIVDPMLATGGSAVATVELLRQTFSGPISFLGIIGAPYGVQHLLDADPDVRIYLAALDERLDDRGFIVPGLGDAGDRLFGTH</sequence>
<evidence type="ECO:0000256" key="5">
    <source>
        <dbReference type="ARBA" id="ARBA00022533"/>
    </source>
</evidence>
<dbReference type="InterPro" id="IPR005765">
    <property type="entry name" value="UPRT"/>
</dbReference>
<dbReference type="InterPro" id="IPR050054">
    <property type="entry name" value="UPRTase/APRTase"/>
</dbReference>
<dbReference type="NCBIfam" id="NF001097">
    <property type="entry name" value="PRK00129.1"/>
    <property type="match status" value="1"/>
</dbReference>
<reference evidence="12" key="1">
    <citation type="journal article" date="2020" name="mSystems">
        <title>Genome- and Community-Level Interaction Insights into Carbon Utilization and Element Cycling Functions of Hydrothermarchaeota in Hydrothermal Sediment.</title>
        <authorList>
            <person name="Zhou Z."/>
            <person name="Liu Y."/>
            <person name="Xu W."/>
            <person name="Pan J."/>
            <person name="Luo Z.H."/>
            <person name="Li M."/>
        </authorList>
    </citation>
    <scope>NUCLEOTIDE SEQUENCE [LARGE SCALE GENOMIC DNA]</scope>
    <source>
        <strain evidence="12">SpSt-222</strain>
    </source>
</reference>
<evidence type="ECO:0000259" key="11">
    <source>
        <dbReference type="Pfam" id="PF14681"/>
    </source>
</evidence>
<accession>A0A7C2BH02</accession>
<dbReference type="PANTHER" id="PTHR32315">
    <property type="entry name" value="ADENINE PHOSPHORIBOSYLTRANSFERASE"/>
    <property type="match status" value="1"/>
</dbReference>
<dbReference type="GO" id="GO:0006223">
    <property type="term" value="P:uracil salvage"/>
    <property type="evidence" value="ECO:0007669"/>
    <property type="project" value="InterPro"/>
</dbReference>
<dbReference type="GO" id="GO:0004845">
    <property type="term" value="F:uracil phosphoribosyltransferase activity"/>
    <property type="evidence" value="ECO:0007669"/>
    <property type="project" value="UniProtKB-UniRule"/>
</dbReference>
<proteinExistence type="inferred from homology"/>
<keyword evidence="5" id="KW-0021">Allosteric enzyme</keyword>
<gene>
    <name evidence="12" type="ORF">ENP47_12545</name>
</gene>
<comment type="cofactor">
    <cofactor evidence="1">
        <name>Mg(2+)</name>
        <dbReference type="ChEBI" id="CHEBI:18420"/>
    </cofactor>
</comment>
<name>A0A7C2BH02_THERO</name>
<evidence type="ECO:0000256" key="1">
    <source>
        <dbReference type="ARBA" id="ARBA00001946"/>
    </source>
</evidence>
<dbReference type="SUPFAM" id="SSF53271">
    <property type="entry name" value="PRTase-like"/>
    <property type="match status" value="1"/>
</dbReference>
<comment type="caution">
    <text evidence="12">The sequence shown here is derived from an EMBL/GenBank/DDBJ whole genome shotgun (WGS) entry which is preliminary data.</text>
</comment>
<dbReference type="EMBL" id="DSJL01000011">
    <property type="protein sequence ID" value="HEF66408.1"/>
    <property type="molecule type" value="Genomic_DNA"/>
</dbReference>
<dbReference type="GO" id="GO:0005525">
    <property type="term" value="F:GTP binding"/>
    <property type="evidence" value="ECO:0007669"/>
    <property type="project" value="UniProtKB-KW"/>
</dbReference>
<dbReference type="NCBIfam" id="TIGR01091">
    <property type="entry name" value="upp"/>
    <property type="match status" value="1"/>
</dbReference>
<keyword evidence="7 12" id="KW-0808">Transferase</keyword>
<dbReference type="InterPro" id="IPR029057">
    <property type="entry name" value="PRTase-like"/>
</dbReference>
<protein>
    <recommendedName>
        <fullName evidence="4 10">Uracil phosphoribosyltransferase</fullName>
        <ecNumber evidence="4 10">2.4.2.9</ecNumber>
    </recommendedName>
</protein>
<keyword evidence="9" id="KW-0342">GTP-binding</keyword>
<dbReference type="EC" id="2.4.2.9" evidence="4 10"/>
<keyword evidence="8" id="KW-0547">Nucleotide-binding</keyword>